<protein>
    <submittedName>
        <fullName evidence="1">Uncharacterized protein</fullName>
    </submittedName>
</protein>
<gene>
    <name evidence="1" type="ORF">REG_1469</name>
</gene>
<evidence type="ECO:0000313" key="1">
    <source>
        <dbReference type="EMBL" id="EFL91573.1"/>
    </source>
</evidence>
<accession>E0WTU3</accession>
<dbReference type="Proteomes" id="UP000005726">
    <property type="component" value="Unassembled WGS sequence"/>
</dbReference>
<proteinExistence type="predicted"/>
<keyword evidence="2" id="KW-1185">Reference proteome</keyword>
<dbReference type="AlphaFoldDB" id="E0WTU3"/>
<organism evidence="1 2">
    <name type="scientific">Candidatus Regiella insecticola LSR1</name>
    <dbReference type="NCBI Taxonomy" id="663321"/>
    <lineage>
        <taxon>Bacteria</taxon>
        <taxon>Pseudomonadati</taxon>
        <taxon>Pseudomonadota</taxon>
        <taxon>Gammaproteobacteria</taxon>
        <taxon>Enterobacterales</taxon>
        <taxon>Enterobacteriaceae</taxon>
        <taxon>aphid secondary symbionts</taxon>
        <taxon>Candidatus Regiella</taxon>
    </lineage>
</organism>
<dbReference type="RefSeq" id="WP_006705129.1">
    <property type="nucleotide sequence ID" value="NZ_CAWLGB010000019.1"/>
</dbReference>
<dbReference type="EMBL" id="GL379607">
    <property type="protein sequence ID" value="EFL91573.1"/>
    <property type="molecule type" value="Genomic_DNA"/>
</dbReference>
<sequence>MQRIENTERKIKNCHHKSSLQTIICSCIPFAFEVAARRQGVRPMSVDRLRDSAKYPQPIRGGASKAKGINIFGSIGW</sequence>
<dbReference type="HOGENOM" id="CLU_2631635_0_0_6"/>
<evidence type="ECO:0000313" key="2">
    <source>
        <dbReference type="Proteomes" id="UP000005726"/>
    </source>
</evidence>
<name>E0WTU3_9ENTR</name>
<reference evidence="1" key="1">
    <citation type="journal article" date="2009" name="Environ. Microbiol.">
        <title>Dynamics of genome evolution in facultative symbionts of aphids.</title>
        <authorList>
            <person name="Degnan P.H."/>
            <person name="Leonardo T.E."/>
            <person name="Cass B.N."/>
            <person name="Hurwitz B."/>
            <person name="Stern D."/>
            <person name="Gibbs R.A."/>
            <person name="Richards S."/>
            <person name="Moran N.A."/>
        </authorList>
    </citation>
    <scope>NUCLEOTIDE SEQUENCE [LARGE SCALE GENOMIC DNA]</scope>
    <source>
        <strain evidence="1">LSR1</strain>
    </source>
</reference>